<evidence type="ECO:0000259" key="7">
    <source>
        <dbReference type="Pfam" id="PF04357"/>
    </source>
</evidence>
<feature type="domain" description="Translocation and assembly module TamB C-terminal" evidence="7">
    <location>
        <begin position="1787"/>
        <end position="2190"/>
    </location>
</feature>
<feature type="compositionally biased region" description="Polar residues" evidence="5">
    <location>
        <begin position="486"/>
        <end position="495"/>
    </location>
</feature>
<dbReference type="InterPro" id="IPR007452">
    <property type="entry name" value="TamB_C"/>
</dbReference>
<comment type="subcellular location">
    <subcellularLocation>
        <location evidence="1">Membrane</location>
        <topology evidence="1">Single-pass membrane protein</topology>
    </subcellularLocation>
</comment>
<keyword evidence="4 6" id="KW-0472">Membrane</keyword>
<feature type="region of interest" description="Disordered" evidence="5">
    <location>
        <begin position="241"/>
        <end position="331"/>
    </location>
</feature>
<feature type="compositionally biased region" description="Polar residues" evidence="5">
    <location>
        <begin position="571"/>
        <end position="583"/>
    </location>
</feature>
<protein>
    <submittedName>
        <fullName evidence="9 10">Uncharacterized protein LOC110800002 isoform X1</fullName>
    </submittedName>
</protein>
<dbReference type="PANTHER" id="PTHR34457">
    <property type="entry name" value="EMBRYO DEFECTIVE 2410"/>
    <property type="match status" value="1"/>
</dbReference>
<keyword evidence="2 6" id="KW-0812">Transmembrane</keyword>
<dbReference type="KEGG" id="soe:110800002"/>
<evidence type="ECO:0000313" key="8">
    <source>
        <dbReference type="Proteomes" id="UP000813463"/>
    </source>
</evidence>
<dbReference type="PANTHER" id="PTHR34457:SF3">
    <property type="entry name" value="PROTEIN TIC236, CHLOROPLASTIC"/>
    <property type="match status" value="1"/>
</dbReference>
<feature type="compositionally biased region" description="Basic and acidic residues" evidence="5">
    <location>
        <begin position="243"/>
        <end position="275"/>
    </location>
</feature>
<dbReference type="OrthoDB" id="1386367at2759"/>
<evidence type="ECO:0000256" key="2">
    <source>
        <dbReference type="ARBA" id="ARBA00022692"/>
    </source>
</evidence>
<dbReference type="GeneID" id="110800002"/>
<reference evidence="9 10" key="2">
    <citation type="submission" date="2025-04" db="UniProtKB">
        <authorList>
            <consortium name="RefSeq"/>
        </authorList>
    </citation>
    <scope>IDENTIFICATION</scope>
</reference>
<evidence type="ECO:0000256" key="1">
    <source>
        <dbReference type="ARBA" id="ARBA00004167"/>
    </source>
</evidence>
<dbReference type="GO" id="GO:0009706">
    <property type="term" value="C:chloroplast inner membrane"/>
    <property type="evidence" value="ECO:0000318"/>
    <property type="project" value="GO_Central"/>
</dbReference>
<evidence type="ECO:0000256" key="3">
    <source>
        <dbReference type="ARBA" id="ARBA00022989"/>
    </source>
</evidence>
<feature type="compositionally biased region" description="Basic and acidic residues" evidence="5">
    <location>
        <begin position="308"/>
        <end position="321"/>
    </location>
</feature>
<name>A0A9R0J5D3_SPIOL</name>
<dbReference type="InterPro" id="IPR053022">
    <property type="entry name" value="Chloroplast_translocon_comp"/>
</dbReference>
<dbReference type="GO" id="GO:0005886">
    <property type="term" value="C:plasma membrane"/>
    <property type="evidence" value="ECO:0007669"/>
    <property type="project" value="InterPro"/>
</dbReference>
<evidence type="ECO:0000256" key="6">
    <source>
        <dbReference type="SAM" id="Phobius"/>
    </source>
</evidence>
<dbReference type="Pfam" id="PF04357">
    <property type="entry name" value="TamB"/>
    <property type="match status" value="1"/>
</dbReference>
<reference evidence="8" key="1">
    <citation type="journal article" date="2021" name="Nat. Commun.">
        <title>Genomic analyses provide insights into spinach domestication and the genetic basis of agronomic traits.</title>
        <authorList>
            <person name="Cai X."/>
            <person name="Sun X."/>
            <person name="Xu C."/>
            <person name="Sun H."/>
            <person name="Wang X."/>
            <person name="Ge C."/>
            <person name="Zhang Z."/>
            <person name="Wang Q."/>
            <person name="Fei Z."/>
            <person name="Jiao C."/>
            <person name="Wang Q."/>
        </authorList>
    </citation>
    <scope>NUCLEOTIDE SEQUENCE [LARGE SCALE GENOMIC DNA]</scope>
    <source>
        <strain evidence="8">cv. Varoflay</strain>
    </source>
</reference>
<organism evidence="8 10">
    <name type="scientific">Spinacia oleracea</name>
    <name type="common">Spinach</name>
    <dbReference type="NCBI Taxonomy" id="3562"/>
    <lineage>
        <taxon>Eukaryota</taxon>
        <taxon>Viridiplantae</taxon>
        <taxon>Streptophyta</taxon>
        <taxon>Embryophyta</taxon>
        <taxon>Tracheophyta</taxon>
        <taxon>Spermatophyta</taxon>
        <taxon>Magnoliopsida</taxon>
        <taxon>eudicotyledons</taxon>
        <taxon>Gunneridae</taxon>
        <taxon>Pentapetalae</taxon>
        <taxon>Caryophyllales</taxon>
        <taxon>Chenopodiaceae</taxon>
        <taxon>Chenopodioideae</taxon>
        <taxon>Anserineae</taxon>
        <taxon>Spinacia</taxon>
    </lineage>
</organism>
<feature type="region of interest" description="Disordered" evidence="5">
    <location>
        <begin position="1643"/>
        <end position="1680"/>
    </location>
</feature>
<evidence type="ECO:0000313" key="10">
    <source>
        <dbReference type="RefSeq" id="XP_021860987.1"/>
    </source>
</evidence>
<feature type="compositionally biased region" description="Basic and acidic residues" evidence="5">
    <location>
        <begin position="1662"/>
        <end position="1680"/>
    </location>
</feature>
<dbReference type="Proteomes" id="UP000813463">
    <property type="component" value="Chromosome 1"/>
</dbReference>
<gene>
    <name evidence="9 10" type="primary">LOC110800002</name>
</gene>
<evidence type="ECO:0000313" key="9">
    <source>
        <dbReference type="RefSeq" id="XP_021860986.1"/>
    </source>
</evidence>
<proteinExistence type="predicted"/>
<feature type="region of interest" description="Disordered" evidence="5">
    <location>
        <begin position="518"/>
        <end position="547"/>
    </location>
</feature>
<keyword evidence="8" id="KW-1185">Reference proteome</keyword>
<feature type="region of interest" description="Disordered" evidence="5">
    <location>
        <begin position="571"/>
        <end position="591"/>
    </location>
</feature>
<accession>A0A9R0J5D3</accession>
<dbReference type="GO" id="GO:0009306">
    <property type="term" value="P:protein secretion"/>
    <property type="evidence" value="ECO:0007669"/>
    <property type="project" value="InterPro"/>
</dbReference>
<feature type="compositionally biased region" description="Polar residues" evidence="5">
    <location>
        <begin position="288"/>
        <end position="307"/>
    </location>
</feature>
<dbReference type="RefSeq" id="XP_021860987.1">
    <property type="nucleotide sequence ID" value="XM_022005295.1"/>
</dbReference>
<dbReference type="RefSeq" id="XP_021860986.1">
    <property type="nucleotide sequence ID" value="XM_022005294.1"/>
</dbReference>
<evidence type="ECO:0000256" key="4">
    <source>
        <dbReference type="ARBA" id="ARBA00023136"/>
    </source>
</evidence>
<sequence>MSIKLHSPFIGTPICSSFDGRKGGNLVYLRRRWQLERRSSSKCRCWRKNHLPPNGVWFPQILYGKIVKFLKEDDLESINGVRVNYVKERFSRGKELVKSLSPLWQEGLLLFRCSIFAAVISGVCLLLWYGRAKAKEYVELKLLPSVSSALSEYIQRDINFGKVRRISPLSITLESSSFGPHSEEFSCGEVPTIKVRIHPFSSLRRGKVVIDAVLSHPTLLVAQKKDFTWLGIPYTEGSLTKHTSTEEGIDSRTRTRRAAREEAGVQWDRERDDGAKQVAETGYIVPNHGSSSTEVNPEANTRGLTESMSEKSHFCGDEGMHRRDHHSMDTGVPYDVKHDDLEKSFGVKAPRSRLKSLSQIILGATIPKFKRKANGKDLSVSGGAAKRRILEQSAAAAVLYFQKLRLEDFNQSLSSGGEYSSLAKGHDFTTLATNLIEIVDAKREEDANYVMPEVLTHSMRSSYSRDYVDAPHLSFPMDGKIGNMAGSDSSHSSNPLVDDAEMTSDRLPHIADVDVAGKEDATDLSSKDPESVDVISRDESPSGRKQDQIFESIRGTSSDQGHLASFDQGSVRQETSIAGNDPQSAWHLNLKPSSSLSPGNLSEKFSYLVSGPFQKLKNGMGHKFEDVVTELVEEVDDFGTERIDKTLPVTLDSVHFKGGTLMLLGYGDAEPREMENVDGHIKFQNHYSRVHVQLSGNCMLWRTEKEIDDGGWLSADVFVDIIEQKWHANLKVTNLFVPLFERILEIPIAWSEGRASGEVHVCMSTGESFPNLHGQLDVTGLSFQILDAPSWFSDMSASLCFRGQRVFLHNANGWFGSVPLEASGDFGINPEEGEFHLMCQVPGVEVNALMKTFKMKPLIFPLAGFVTAIFNCQGPLDAPIFVGSGMATRKMGPSAFDISASSASEAVAKSKDAGAVAAIDHIPFSYLSANFTFNTDSCIADLYGIRASLVDGGEIRGAGNAWICPEAEVDETALDVNFSGSLSFNKILHRYLSGFLDLLPMKLGELKGETKVSGSLLKPRFDVKWNAPKAEGSFVDARGDVIICHDYIAVNSSSVAFDLYTKLLIYHPEENWLCEEDAGLTTAKAFIMEGLELDLRMRGFEFFSMISSYPFDAPRPVNLKATGRIKFQGQVTSASNVSDQSADDGRNVSDKNMDCLIGDVSVSGLKLNQLILAPQLDGHMSFSRDRIKLDATGRPDESLSLEMIGLLHHSVEKAQGKLLSFSLQKGQLKANICYQPAVSANLEIRHLPLDELELASLRGTMQRAEVQLNFQKRRGFGVLSVLRPKFSGVLGEALDVAVRWSGDVITVEKTVLEQSYSRYELQGEYVLPGTRDRKLNPEQSGDFFSRAMAGHLGSVMSSMGRWRVRLEVPQAEAAEMLPLARLLSRSTDPAVRSRSKDLFMKSLHSVGLNTGNLQELLEVIRRHYITSSDEVIPEDLSLPGLSELKGHWHGSLDASGGGNGDTVAEFDFRGDDWEWGAYETQRVQAIGAYSNDGGLRLEKIFIQKDNATVHADGTLLGPKTNLHFAVLNFPVSLVPMLVQVIESSTTAAIVSLRQLLAPVKGTLHMEGDLRGNLLKPECDVQVRLLDGAIGGIDLGRAEVVASLTSGSRFLFNAKFEPVVQNGHVHVQGSIPVTFVHNGVSKEEDTATSGGRSIWSPGWIKNRGRESDDGDAEKKASRDRNEDAWDIQLAESLRGLNWNLLDAGEVRVDADIKDGGMMLLTALSPYADWLHGNAEIMLQVRGTVEQPELDGSATFHRASVSSPVLRKPITNLGGRVLVKSNRLYISSLESRVSRRGKLLLKGSLPLTSAEASPDDKIDLKCEDLEVRAKNLLSGQVDTQLQITGSILQPSVSGKIKLSHGEAYLPHDKGSGAAPFNRLPSNQTSLPKDTYNRMVAARYVSRFFDSEPATSTSRFLHELQPSALTGKQTEVGKQTEQVSKKPQVDLQLINLKLVLGPELRIVYPLILNFAVSGEVELNGVAHPKLIKPKGVLTFENGDVNLVATQVRLKREHLNVAKFEPDNGLDPTLDLALVGSEWQFRIQGRASNWHEKLVVTSTRSVEQDVLSPTEAARVFESQLAESILEGDGQLALKKLATATLETLMPRIEGKGEFGHARWRLVYAPQIPSLLSVDPTVDPLKSLASNISFGTEVEVQLGKRLQASIVRQMKDSEMAMQWTLIYQLTSRLRVLLQSAPSQRLLFEYSTTSQD</sequence>
<feature type="transmembrane region" description="Helical" evidence="6">
    <location>
        <begin position="108"/>
        <end position="129"/>
    </location>
</feature>
<feature type="region of interest" description="Disordered" evidence="5">
    <location>
        <begin position="479"/>
        <end position="499"/>
    </location>
</feature>
<evidence type="ECO:0000256" key="5">
    <source>
        <dbReference type="SAM" id="MobiDB-lite"/>
    </source>
</evidence>
<keyword evidence="3 6" id="KW-1133">Transmembrane helix</keyword>